<dbReference type="GO" id="GO:0005886">
    <property type="term" value="C:plasma membrane"/>
    <property type="evidence" value="ECO:0007669"/>
    <property type="project" value="TreeGrafter"/>
</dbReference>
<evidence type="ECO:0000259" key="7">
    <source>
        <dbReference type="Pfam" id="PF00905"/>
    </source>
</evidence>
<dbReference type="EC" id="3.5.2.6" evidence="3"/>
<dbReference type="Gene3D" id="3.40.710.10">
    <property type="entry name" value="DD-peptidase/beta-lactamase superfamily"/>
    <property type="match status" value="1"/>
</dbReference>
<evidence type="ECO:0000313" key="8">
    <source>
        <dbReference type="EMBL" id="VFJ45060.1"/>
    </source>
</evidence>
<evidence type="ECO:0000256" key="6">
    <source>
        <dbReference type="ARBA" id="ARBA00023251"/>
    </source>
</evidence>
<dbReference type="EMBL" id="CAADEX010000039">
    <property type="protein sequence ID" value="VFJ52603.1"/>
    <property type="molecule type" value="Genomic_DNA"/>
</dbReference>
<dbReference type="InterPro" id="IPR001460">
    <property type="entry name" value="PCN-bd_Tpept"/>
</dbReference>
<name>A0A450S066_9GAMM</name>
<gene>
    <name evidence="9" type="ORF">BECKDK2373B_GA0170837_103913</name>
    <name evidence="8" type="ORF">BECKDK2373C_GA0170839_10109</name>
</gene>
<evidence type="ECO:0000256" key="3">
    <source>
        <dbReference type="ARBA" id="ARBA00012865"/>
    </source>
</evidence>
<evidence type="ECO:0000256" key="2">
    <source>
        <dbReference type="ARBA" id="ARBA00007898"/>
    </source>
</evidence>
<comment type="catalytic activity">
    <reaction evidence="1">
        <text>a beta-lactam + H2O = a substituted beta-amino acid</text>
        <dbReference type="Rhea" id="RHEA:20401"/>
        <dbReference type="ChEBI" id="CHEBI:15377"/>
        <dbReference type="ChEBI" id="CHEBI:35627"/>
        <dbReference type="ChEBI" id="CHEBI:140347"/>
        <dbReference type="EC" id="3.5.2.6"/>
    </reaction>
</comment>
<comment type="similarity">
    <text evidence="2">Belongs to the class-D beta-lactamase family.</text>
</comment>
<dbReference type="Pfam" id="PF00905">
    <property type="entry name" value="Transpeptidase"/>
    <property type="match status" value="1"/>
</dbReference>
<dbReference type="EMBL" id="CAADEY010000010">
    <property type="protein sequence ID" value="VFJ45060.1"/>
    <property type="molecule type" value="Genomic_DNA"/>
</dbReference>
<sequence>MGKMGKDTSRGVAHGAFSGIGLADTAMARIFLALLSFLLAAPATAEDAALADPFVRRGIEGTMVISSLRGGERRIHNDSRANRRFSPASTFKMLNTLIALEERAIAGKDDVLPWNGHRYAIPDWNRDQTLKSAFRVSCVWCFQELAARIGARKYRDYLRRTGYGTLHQPFEEKTFWLDGALQISAAEQVEFLDKVYRRALPFSPSSYQTLREIMVVEQTPTVTIRAKTGWATQANPQVGWYVGYVETQNDVWFFASNIVVRDEKDLPLRRELTREALQTAGIME</sequence>
<dbReference type="NCBIfam" id="NF012161">
    <property type="entry name" value="bla_class_D_main"/>
    <property type="match status" value="1"/>
</dbReference>
<dbReference type="GO" id="GO:0046677">
    <property type="term" value="P:response to antibiotic"/>
    <property type="evidence" value="ECO:0007669"/>
    <property type="project" value="UniProtKB-KW"/>
</dbReference>
<protein>
    <recommendedName>
        <fullName evidence="3">beta-lactamase</fullName>
        <ecNumber evidence="3">3.5.2.6</ecNumber>
    </recommendedName>
</protein>
<dbReference type="GO" id="GO:0008658">
    <property type="term" value="F:penicillin binding"/>
    <property type="evidence" value="ECO:0007669"/>
    <property type="project" value="InterPro"/>
</dbReference>
<dbReference type="PANTHER" id="PTHR30627:SF6">
    <property type="entry name" value="BETA-LACTAMASE YBXI-RELATED"/>
    <property type="match status" value="1"/>
</dbReference>
<dbReference type="GO" id="GO:0008800">
    <property type="term" value="F:beta-lactamase activity"/>
    <property type="evidence" value="ECO:0007669"/>
    <property type="project" value="UniProtKB-EC"/>
</dbReference>
<accession>A0A450S066</accession>
<keyword evidence="4" id="KW-0732">Signal</keyword>
<evidence type="ECO:0000256" key="1">
    <source>
        <dbReference type="ARBA" id="ARBA00001526"/>
    </source>
</evidence>
<keyword evidence="5" id="KW-0378">Hydrolase</keyword>
<evidence type="ECO:0000313" key="9">
    <source>
        <dbReference type="EMBL" id="VFJ52603.1"/>
    </source>
</evidence>
<dbReference type="InterPro" id="IPR050515">
    <property type="entry name" value="Beta-lactam/transpept"/>
</dbReference>
<dbReference type="PANTHER" id="PTHR30627">
    <property type="entry name" value="PEPTIDOGLYCAN D,D-TRANSPEPTIDASE"/>
    <property type="match status" value="1"/>
</dbReference>
<organism evidence="8">
    <name type="scientific">Candidatus Kentrum sp. DK</name>
    <dbReference type="NCBI Taxonomy" id="2126562"/>
    <lineage>
        <taxon>Bacteria</taxon>
        <taxon>Pseudomonadati</taxon>
        <taxon>Pseudomonadota</taxon>
        <taxon>Gammaproteobacteria</taxon>
        <taxon>Candidatus Kentrum</taxon>
    </lineage>
</organism>
<evidence type="ECO:0000256" key="4">
    <source>
        <dbReference type="ARBA" id="ARBA00022729"/>
    </source>
</evidence>
<proteinExistence type="inferred from homology"/>
<evidence type="ECO:0000256" key="5">
    <source>
        <dbReference type="ARBA" id="ARBA00022801"/>
    </source>
</evidence>
<dbReference type="SUPFAM" id="SSF56601">
    <property type="entry name" value="beta-lactamase/transpeptidase-like"/>
    <property type="match status" value="1"/>
</dbReference>
<reference evidence="8" key="1">
    <citation type="submission" date="2019-02" db="EMBL/GenBank/DDBJ databases">
        <authorList>
            <person name="Gruber-Vodicka R. H."/>
            <person name="Seah K. B. B."/>
        </authorList>
    </citation>
    <scope>NUCLEOTIDE SEQUENCE</scope>
    <source>
        <strain evidence="8">BECK_DK161</strain>
        <strain evidence="9">BECK_DK47</strain>
    </source>
</reference>
<dbReference type="AlphaFoldDB" id="A0A450S066"/>
<dbReference type="InterPro" id="IPR012338">
    <property type="entry name" value="Beta-lactam/transpept-like"/>
</dbReference>
<dbReference type="GO" id="GO:0071555">
    <property type="term" value="P:cell wall organization"/>
    <property type="evidence" value="ECO:0007669"/>
    <property type="project" value="TreeGrafter"/>
</dbReference>
<feature type="domain" description="Penicillin-binding protein transpeptidase" evidence="7">
    <location>
        <begin position="81"/>
        <end position="276"/>
    </location>
</feature>
<keyword evidence="6" id="KW-0046">Antibiotic resistance</keyword>